<evidence type="ECO:0000313" key="1">
    <source>
        <dbReference type="EMBL" id="MBW0541874.1"/>
    </source>
</evidence>
<dbReference type="EMBL" id="AVOT02046555">
    <property type="protein sequence ID" value="MBW0541874.1"/>
    <property type="molecule type" value="Genomic_DNA"/>
</dbReference>
<proteinExistence type="predicted"/>
<name>A0A9Q3FMM5_9BASI</name>
<protein>
    <submittedName>
        <fullName evidence="1">Uncharacterized protein</fullName>
    </submittedName>
</protein>
<comment type="caution">
    <text evidence="1">The sequence shown here is derived from an EMBL/GenBank/DDBJ whole genome shotgun (WGS) entry which is preliminary data.</text>
</comment>
<keyword evidence="2" id="KW-1185">Reference proteome</keyword>
<gene>
    <name evidence="1" type="ORF">O181_081589</name>
</gene>
<accession>A0A9Q3FMM5</accession>
<dbReference type="AlphaFoldDB" id="A0A9Q3FMM5"/>
<sequence length="161" mass="18721">MSERKLDLDDLREALINSARESGAQFKHQVKINRLGEGITPRLTSDGLNFRRWSRSLIRLIERTHTIVSYFSSFDKDGDRTINYKIRTYIEKSISGDLNNSIEEEDEARKAYQLLHCRFEKHSWSHVMNLFNNLLNGLDTLGNLNESYVAIKVGSWLNMGR</sequence>
<reference evidence="1" key="1">
    <citation type="submission" date="2021-03" db="EMBL/GenBank/DDBJ databases">
        <title>Draft genome sequence of rust myrtle Austropuccinia psidii MF-1, a brazilian biotype.</title>
        <authorList>
            <person name="Quecine M.C."/>
            <person name="Pachon D.M.R."/>
            <person name="Bonatelli M.L."/>
            <person name="Correr F.H."/>
            <person name="Franceschini L.M."/>
            <person name="Leite T.F."/>
            <person name="Margarido G.R.A."/>
            <person name="Almeida C.A."/>
            <person name="Ferrarezi J.A."/>
            <person name="Labate C.A."/>
        </authorList>
    </citation>
    <scope>NUCLEOTIDE SEQUENCE</scope>
    <source>
        <strain evidence="1">MF-1</strain>
    </source>
</reference>
<evidence type="ECO:0000313" key="2">
    <source>
        <dbReference type="Proteomes" id="UP000765509"/>
    </source>
</evidence>
<dbReference type="Proteomes" id="UP000765509">
    <property type="component" value="Unassembled WGS sequence"/>
</dbReference>
<dbReference type="OrthoDB" id="1408296at2759"/>
<organism evidence="1 2">
    <name type="scientific">Austropuccinia psidii MF-1</name>
    <dbReference type="NCBI Taxonomy" id="1389203"/>
    <lineage>
        <taxon>Eukaryota</taxon>
        <taxon>Fungi</taxon>
        <taxon>Dikarya</taxon>
        <taxon>Basidiomycota</taxon>
        <taxon>Pucciniomycotina</taxon>
        <taxon>Pucciniomycetes</taxon>
        <taxon>Pucciniales</taxon>
        <taxon>Sphaerophragmiaceae</taxon>
        <taxon>Austropuccinia</taxon>
    </lineage>
</organism>